<dbReference type="FunCoup" id="A0A6P8IIT2">
    <property type="interactions" value="164"/>
</dbReference>
<organism evidence="4 5">
    <name type="scientific">Actinia tenebrosa</name>
    <name type="common">Australian red waratah sea anemone</name>
    <dbReference type="NCBI Taxonomy" id="6105"/>
    <lineage>
        <taxon>Eukaryota</taxon>
        <taxon>Metazoa</taxon>
        <taxon>Cnidaria</taxon>
        <taxon>Anthozoa</taxon>
        <taxon>Hexacorallia</taxon>
        <taxon>Actiniaria</taxon>
        <taxon>Actiniidae</taxon>
        <taxon>Actinia</taxon>
    </lineage>
</organism>
<keyword evidence="1" id="KW-0433">Leucine-rich repeat</keyword>
<gene>
    <name evidence="5" type="primary">LOC116301741</name>
</gene>
<dbReference type="PANTHER" id="PTHR45712">
    <property type="entry name" value="AGAP008170-PA"/>
    <property type="match status" value="1"/>
</dbReference>
<evidence type="ECO:0000256" key="2">
    <source>
        <dbReference type="ARBA" id="ARBA00022737"/>
    </source>
</evidence>
<dbReference type="GO" id="GO:0005615">
    <property type="term" value="C:extracellular space"/>
    <property type="evidence" value="ECO:0007669"/>
    <property type="project" value="TreeGrafter"/>
</dbReference>
<reference evidence="5" key="1">
    <citation type="submission" date="2025-08" db="UniProtKB">
        <authorList>
            <consortium name="RefSeq"/>
        </authorList>
    </citation>
    <scope>IDENTIFICATION</scope>
    <source>
        <tissue evidence="5">Tentacle</tissue>
    </source>
</reference>
<evidence type="ECO:0000256" key="1">
    <source>
        <dbReference type="ARBA" id="ARBA00022614"/>
    </source>
</evidence>
<dbReference type="InterPro" id="IPR032675">
    <property type="entry name" value="LRR_dom_sf"/>
</dbReference>
<feature type="chain" id="PRO_5027701568" evidence="3">
    <location>
        <begin position="24"/>
        <end position="385"/>
    </location>
</feature>
<accession>A0A6P8IIT2</accession>
<sequence>MNTSTYILVVFYLLLNCYTFVEPKRPTLTNSTHHCPRPNVGTCSCEWTGEYCRVTCAGLDSLPKNLPPKLVEVYIHKGTISEVPEDFFTPFELLQVLMIQHNKVSNKFRLPKNTWNVDLTGNMMKPSDLHGMFDGLKKIHQITLSENQLQDNLLPGTFQDISKLNSLIIESSHMTDIKEGTFVGLSNLVKLELVRNNIHTLRKGTFKGIKTSKDNAMELYLKSNNLHVIEDGTFKDCLEIKRLELSFNNLTKLPDLHGLSKYVEKLDFTNNRITDFSSLNKYGIISIMELLFGNNDISEIPSYIFKNITIGRLLDLTDNHIKHVPGRFLQNSPDVVEILLHNNEIESIDEDSFEGLSNLQGLYLFNNKIKQLPNGVFKNLPLTKL</sequence>
<dbReference type="InterPro" id="IPR001611">
    <property type="entry name" value="Leu-rich_rpt"/>
</dbReference>
<keyword evidence="2" id="KW-0677">Repeat</keyword>
<dbReference type="OrthoDB" id="5989349at2759"/>
<dbReference type="SUPFAM" id="SSF52058">
    <property type="entry name" value="L domain-like"/>
    <property type="match status" value="1"/>
</dbReference>
<evidence type="ECO:0000313" key="4">
    <source>
        <dbReference type="Proteomes" id="UP000515163"/>
    </source>
</evidence>
<evidence type="ECO:0000313" key="5">
    <source>
        <dbReference type="RefSeq" id="XP_031566712.1"/>
    </source>
</evidence>
<dbReference type="InterPro" id="IPR003591">
    <property type="entry name" value="Leu-rich_rpt_typical-subtyp"/>
</dbReference>
<feature type="signal peptide" evidence="3">
    <location>
        <begin position="1"/>
        <end position="23"/>
    </location>
</feature>
<dbReference type="PANTHER" id="PTHR45712:SF22">
    <property type="entry name" value="INSULIN-LIKE GROWTH FACTOR-BINDING PROTEIN COMPLEX ACID LABILE SUBUNIT"/>
    <property type="match status" value="1"/>
</dbReference>
<dbReference type="InterPro" id="IPR050333">
    <property type="entry name" value="SLRP"/>
</dbReference>
<dbReference type="Gene3D" id="3.80.10.10">
    <property type="entry name" value="Ribonuclease Inhibitor"/>
    <property type="match status" value="4"/>
</dbReference>
<dbReference type="PROSITE" id="PS51450">
    <property type="entry name" value="LRR"/>
    <property type="match status" value="2"/>
</dbReference>
<dbReference type="InParanoid" id="A0A6P8IIT2"/>
<keyword evidence="4" id="KW-1185">Reference proteome</keyword>
<dbReference type="Proteomes" id="UP000515163">
    <property type="component" value="Unplaced"/>
</dbReference>
<dbReference type="KEGG" id="aten:116301741"/>
<evidence type="ECO:0000256" key="3">
    <source>
        <dbReference type="SAM" id="SignalP"/>
    </source>
</evidence>
<dbReference type="Pfam" id="PF13855">
    <property type="entry name" value="LRR_8"/>
    <property type="match status" value="3"/>
</dbReference>
<dbReference type="SMART" id="SM00369">
    <property type="entry name" value="LRR_TYP"/>
    <property type="match status" value="7"/>
</dbReference>
<dbReference type="RefSeq" id="XP_031566712.1">
    <property type="nucleotide sequence ID" value="XM_031710852.1"/>
</dbReference>
<proteinExistence type="predicted"/>
<name>A0A6P8IIT2_ACTTE</name>
<dbReference type="AlphaFoldDB" id="A0A6P8IIT2"/>
<dbReference type="GeneID" id="116301741"/>
<protein>
    <submittedName>
        <fullName evidence="5">Leucine-rich repeat-containing protein 15-like</fullName>
    </submittedName>
</protein>
<keyword evidence="3" id="KW-0732">Signal</keyword>